<evidence type="ECO:0000256" key="1">
    <source>
        <dbReference type="SAM" id="SignalP"/>
    </source>
</evidence>
<dbReference type="EMBL" id="VDEP01000150">
    <property type="protein sequence ID" value="KAA1127783.1"/>
    <property type="molecule type" value="Genomic_DNA"/>
</dbReference>
<dbReference type="AlphaFoldDB" id="A0A5B0QWI6"/>
<name>A0A5B0QWI6_PUCGR</name>
<sequence length="105" mass="11437">MLFNSALIFAVFLTGLSQAGQKFGPGSEEGPRITPVCAQDESIPFGKFDPVALTFWPTDVYGAKSDGGQTYQKCSRDAKNKLLCPGIKQPSDLHCCPNSHFMKHN</sequence>
<feature type="signal peptide" evidence="1">
    <location>
        <begin position="1"/>
        <end position="19"/>
    </location>
</feature>
<dbReference type="OrthoDB" id="10268333at2759"/>
<keyword evidence="4" id="KW-1185">Reference proteome</keyword>
<evidence type="ECO:0000313" key="3">
    <source>
        <dbReference type="EMBL" id="KAA1127783.1"/>
    </source>
</evidence>
<feature type="chain" id="PRO_5036366546" evidence="1">
    <location>
        <begin position="20"/>
        <end position="105"/>
    </location>
</feature>
<keyword evidence="1" id="KW-0732">Signal</keyword>
<gene>
    <name evidence="2" type="ORF">PGT21_001605</name>
    <name evidence="3" type="ORF">PGTUg99_008079</name>
</gene>
<accession>A0A5B0QWI6</accession>
<dbReference type="Proteomes" id="UP000325313">
    <property type="component" value="Unassembled WGS sequence"/>
</dbReference>
<reference evidence="4 5" key="1">
    <citation type="submission" date="2019-05" db="EMBL/GenBank/DDBJ databases">
        <title>Emergence of the Ug99 lineage of the wheat stem rust pathogen through somatic hybridization.</title>
        <authorList>
            <person name="Li F."/>
            <person name="Upadhyaya N.M."/>
            <person name="Sperschneider J."/>
            <person name="Matny O."/>
            <person name="Nguyen-Phuc H."/>
            <person name="Mago R."/>
            <person name="Raley C."/>
            <person name="Miller M.E."/>
            <person name="Silverstein K.A.T."/>
            <person name="Henningsen E."/>
            <person name="Hirsch C.D."/>
            <person name="Visser B."/>
            <person name="Pretorius Z.A."/>
            <person name="Steffenson B.J."/>
            <person name="Schwessinger B."/>
            <person name="Dodds P.N."/>
            <person name="Figueroa M."/>
        </authorList>
    </citation>
    <scope>NUCLEOTIDE SEQUENCE [LARGE SCALE GENOMIC DNA]</scope>
    <source>
        <strain evidence="2">21-0</strain>
        <strain evidence="3 5">Ug99</strain>
    </source>
</reference>
<dbReference type="Proteomes" id="UP000324748">
    <property type="component" value="Unassembled WGS sequence"/>
</dbReference>
<evidence type="ECO:0000313" key="2">
    <source>
        <dbReference type="EMBL" id="KAA1117263.1"/>
    </source>
</evidence>
<organism evidence="2 4">
    <name type="scientific">Puccinia graminis f. sp. tritici</name>
    <dbReference type="NCBI Taxonomy" id="56615"/>
    <lineage>
        <taxon>Eukaryota</taxon>
        <taxon>Fungi</taxon>
        <taxon>Dikarya</taxon>
        <taxon>Basidiomycota</taxon>
        <taxon>Pucciniomycotina</taxon>
        <taxon>Pucciniomycetes</taxon>
        <taxon>Pucciniales</taxon>
        <taxon>Pucciniaceae</taxon>
        <taxon>Puccinia</taxon>
    </lineage>
</organism>
<proteinExistence type="predicted"/>
<protein>
    <submittedName>
        <fullName evidence="2">Uncharacterized protein</fullName>
    </submittedName>
</protein>
<evidence type="ECO:0000313" key="5">
    <source>
        <dbReference type="Proteomes" id="UP000325313"/>
    </source>
</evidence>
<dbReference type="EMBL" id="VSWC01000002">
    <property type="protein sequence ID" value="KAA1117263.1"/>
    <property type="molecule type" value="Genomic_DNA"/>
</dbReference>
<evidence type="ECO:0000313" key="4">
    <source>
        <dbReference type="Proteomes" id="UP000324748"/>
    </source>
</evidence>
<comment type="caution">
    <text evidence="2">The sequence shown here is derived from an EMBL/GenBank/DDBJ whole genome shotgun (WGS) entry which is preliminary data.</text>
</comment>